<comment type="caution">
    <text evidence="1">The sequence shown here is derived from an EMBL/GenBank/DDBJ whole genome shotgun (WGS) entry which is preliminary data.</text>
</comment>
<reference evidence="1" key="1">
    <citation type="journal article" date="2019" name="Sci. Rep.">
        <title>Draft genome of Tanacetum cinerariifolium, the natural source of mosquito coil.</title>
        <authorList>
            <person name="Yamashiro T."/>
            <person name="Shiraishi A."/>
            <person name="Satake H."/>
            <person name="Nakayama K."/>
        </authorList>
    </citation>
    <scope>NUCLEOTIDE SEQUENCE</scope>
</reference>
<gene>
    <name evidence="1" type="ORF">Tci_882766</name>
</gene>
<sequence>ATPLARKVPVIDYQVILVNNKPQYKIIKADDTHQLYTSFITMLKNFNREDLETLWRIVKERFSTSKPNNFSDEFLLTALKTMFERPDRQDNVWRNQSNIHGQAFVKRWKLLTSCRVHIISLNTTQIILLVERRYPLTKFTLEQMLNVVRLQVEEESEMSLELIRFTRQ</sequence>
<organism evidence="1">
    <name type="scientific">Tanacetum cinerariifolium</name>
    <name type="common">Dalmatian daisy</name>
    <name type="synonym">Chrysanthemum cinerariifolium</name>
    <dbReference type="NCBI Taxonomy" id="118510"/>
    <lineage>
        <taxon>Eukaryota</taxon>
        <taxon>Viridiplantae</taxon>
        <taxon>Streptophyta</taxon>
        <taxon>Embryophyta</taxon>
        <taxon>Tracheophyta</taxon>
        <taxon>Spermatophyta</taxon>
        <taxon>Magnoliopsida</taxon>
        <taxon>eudicotyledons</taxon>
        <taxon>Gunneridae</taxon>
        <taxon>Pentapetalae</taxon>
        <taxon>asterids</taxon>
        <taxon>campanulids</taxon>
        <taxon>Asterales</taxon>
        <taxon>Asteraceae</taxon>
        <taxon>Asteroideae</taxon>
        <taxon>Anthemideae</taxon>
        <taxon>Anthemidinae</taxon>
        <taxon>Tanacetum</taxon>
    </lineage>
</organism>
<name>A0A699TKW5_TANCI</name>
<protein>
    <submittedName>
        <fullName evidence="1">Uncharacterized protein</fullName>
    </submittedName>
</protein>
<evidence type="ECO:0000313" key="1">
    <source>
        <dbReference type="EMBL" id="GFD10797.1"/>
    </source>
</evidence>
<accession>A0A699TKW5</accession>
<dbReference type="AlphaFoldDB" id="A0A699TKW5"/>
<feature type="non-terminal residue" evidence="1">
    <location>
        <position position="1"/>
    </location>
</feature>
<proteinExistence type="predicted"/>
<dbReference type="EMBL" id="BKCJ011254692">
    <property type="protein sequence ID" value="GFD10797.1"/>
    <property type="molecule type" value="Genomic_DNA"/>
</dbReference>